<dbReference type="GO" id="GO:0001732">
    <property type="term" value="P:formation of cytoplasmic translation initiation complex"/>
    <property type="evidence" value="ECO:0007669"/>
    <property type="project" value="UniProtKB-UniRule"/>
</dbReference>
<accession>A0A2R5FZB4</accession>
<keyword evidence="3 4" id="KW-0648">Protein biosynthesis</keyword>
<dbReference type="PANTHER" id="PTHR10540">
    <property type="entry name" value="EUKARYOTIC TRANSLATION INITIATION FACTOR 3 SUBUNIT F-RELATED"/>
    <property type="match status" value="1"/>
</dbReference>
<keyword evidence="1 4" id="KW-0963">Cytoplasm</keyword>
<dbReference type="CDD" id="cd08064">
    <property type="entry name" value="MPN_eIF3f"/>
    <property type="match status" value="1"/>
</dbReference>
<dbReference type="EMBL" id="BEYU01000003">
    <property type="protein sequence ID" value="GBG24096.1"/>
    <property type="molecule type" value="Genomic_DNA"/>
</dbReference>
<comment type="subunit">
    <text evidence="4">Component of the eukaryotic translation initiation factor 3 (eIF-3) complex.</text>
</comment>
<dbReference type="InterPro" id="IPR027531">
    <property type="entry name" value="eIF3f"/>
</dbReference>
<evidence type="ECO:0000256" key="2">
    <source>
        <dbReference type="ARBA" id="ARBA00022540"/>
    </source>
</evidence>
<dbReference type="Gene3D" id="3.40.140.10">
    <property type="entry name" value="Cytidine Deaminase, domain 2"/>
    <property type="match status" value="1"/>
</dbReference>
<keyword evidence="7" id="KW-1185">Reference proteome</keyword>
<evidence type="ECO:0000256" key="3">
    <source>
        <dbReference type="ARBA" id="ARBA00022917"/>
    </source>
</evidence>
<comment type="function">
    <text evidence="4">Component of the eukaryotic translation initiation factor 3 (eIF-3) complex, which is involved in protein synthesis of a specialized repertoire of mRNAs and, together with other initiation factors, stimulates binding of mRNA and methionyl-tRNAi to the 40S ribosome. The eIF-3 complex specifically targets and initiates translation of a subset of mRNAs involved in cell proliferation.</text>
</comment>
<dbReference type="FunCoup" id="A0A2R5FZB4">
    <property type="interactions" value="544"/>
</dbReference>
<dbReference type="SMART" id="SM00232">
    <property type="entry name" value="JAB_MPN"/>
    <property type="match status" value="1"/>
</dbReference>
<evidence type="ECO:0000313" key="6">
    <source>
        <dbReference type="EMBL" id="GBG24096.1"/>
    </source>
</evidence>
<dbReference type="PANTHER" id="PTHR10540:SF6">
    <property type="entry name" value="EUKARYOTIC TRANSLATION INITIATION FACTOR 3 SUBUNIT F"/>
    <property type="match status" value="1"/>
</dbReference>
<name>A0A2R5FZB4_9STRA</name>
<dbReference type="Proteomes" id="UP000241890">
    <property type="component" value="Unassembled WGS sequence"/>
</dbReference>
<dbReference type="HAMAP" id="MF_03005">
    <property type="entry name" value="eIF3f"/>
    <property type="match status" value="1"/>
</dbReference>
<reference evidence="6 7" key="1">
    <citation type="submission" date="2017-12" db="EMBL/GenBank/DDBJ databases">
        <title>Sequencing, de novo assembly and annotation of complete genome of a new Thraustochytrid species, strain FCC1311.</title>
        <authorList>
            <person name="Sedici K."/>
            <person name="Godart F."/>
            <person name="Aiese Cigliano R."/>
            <person name="Sanseverino W."/>
            <person name="Barakat M."/>
            <person name="Ortet P."/>
            <person name="Marechal E."/>
            <person name="Cagnac O."/>
            <person name="Amato A."/>
        </authorList>
    </citation>
    <scope>NUCLEOTIDE SEQUENCE [LARGE SCALE GENOMIC DNA]</scope>
</reference>
<dbReference type="GO" id="GO:0071541">
    <property type="term" value="C:eukaryotic translation initiation factor 3 complex, eIF3m"/>
    <property type="evidence" value="ECO:0007669"/>
    <property type="project" value="TreeGrafter"/>
</dbReference>
<evidence type="ECO:0000256" key="4">
    <source>
        <dbReference type="HAMAP-Rule" id="MF_03005"/>
    </source>
</evidence>
<dbReference type="InterPro" id="IPR024969">
    <property type="entry name" value="EIF3F/CSN6-like_C"/>
</dbReference>
<dbReference type="GO" id="GO:0016282">
    <property type="term" value="C:eukaryotic 43S preinitiation complex"/>
    <property type="evidence" value="ECO:0007669"/>
    <property type="project" value="UniProtKB-UniRule"/>
</dbReference>
<dbReference type="PROSITE" id="PS50249">
    <property type="entry name" value="MPN"/>
    <property type="match status" value="1"/>
</dbReference>
<dbReference type="AlphaFoldDB" id="A0A2R5FZB4"/>
<dbReference type="Pfam" id="PF13012">
    <property type="entry name" value="MitMem_reg"/>
    <property type="match status" value="1"/>
</dbReference>
<dbReference type="GO" id="GO:0031369">
    <property type="term" value="F:translation initiation factor binding"/>
    <property type="evidence" value="ECO:0007669"/>
    <property type="project" value="InterPro"/>
</dbReference>
<evidence type="ECO:0000256" key="1">
    <source>
        <dbReference type="ARBA" id="ARBA00022490"/>
    </source>
</evidence>
<dbReference type="GO" id="GO:0033290">
    <property type="term" value="C:eukaryotic 48S preinitiation complex"/>
    <property type="evidence" value="ECO:0007669"/>
    <property type="project" value="UniProtKB-UniRule"/>
</dbReference>
<dbReference type="Pfam" id="PF01398">
    <property type="entry name" value="JAB"/>
    <property type="match status" value="1"/>
</dbReference>
<gene>
    <name evidence="6" type="ORF">FCC1311_003142</name>
</gene>
<dbReference type="InterPro" id="IPR000555">
    <property type="entry name" value="JAMM/MPN+_dom"/>
</dbReference>
<evidence type="ECO:0000313" key="7">
    <source>
        <dbReference type="Proteomes" id="UP000241890"/>
    </source>
</evidence>
<protein>
    <recommendedName>
        <fullName evidence="4">Eukaryotic translation initiation factor 3 subunit F</fullName>
        <shortName evidence="4">eIF3f</shortName>
    </recommendedName>
    <alternativeName>
        <fullName evidence="4">Eukaryotic translation initiation factor 3 subunit 5</fullName>
    </alternativeName>
</protein>
<dbReference type="InParanoid" id="A0A2R5FZB4"/>
<evidence type="ECO:0000259" key="5">
    <source>
        <dbReference type="PROSITE" id="PS50249"/>
    </source>
</evidence>
<sequence length="309" mass="34143">MAETTATATAAAGEEAPFKMVETARQVVKMHPVVLFAILDHFIHRNEGQQRVIGTLLGTRTATGQLVVKNCFPVPHVEQGDEEVAVGKDYLQQMLDLHRQVNSNEEVLGWYATTPGQGVLINQQSCLIQDFYSAECGDPLHVVVDTSLANNVLGVKAFMSETVKLGESVLAASFVQLKVELQASEKERIGLDLMIKASKSRFDQSQQLQDSKQINTEVENLEQSMTRLLTMLENVSAYVDDVVAKRKTPDYKTGSKIASVISMVPRIEPAVFEKSFRSNLQDLLMVVYLSNLTRTQLAVAERIAKTSTV</sequence>
<comment type="similarity">
    <text evidence="4">Belongs to the eIF-3 subunit F family.</text>
</comment>
<feature type="domain" description="MPN" evidence="5">
    <location>
        <begin position="28"/>
        <end position="164"/>
    </location>
</feature>
<dbReference type="InterPro" id="IPR037518">
    <property type="entry name" value="MPN"/>
</dbReference>
<comment type="caution">
    <text evidence="6">The sequence shown here is derived from an EMBL/GenBank/DDBJ whole genome shotgun (WGS) entry which is preliminary data.</text>
</comment>
<proteinExistence type="inferred from homology"/>
<dbReference type="GO" id="GO:0008237">
    <property type="term" value="F:metallopeptidase activity"/>
    <property type="evidence" value="ECO:0007669"/>
    <property type="project" value="InterPro"/>
</dbReference>
<dbReference type="OrthoDB" id="25498at2759"/>
<organism evidence="6 7">
    <name type="scientific">Hondaea fermentalgiana</name>
    <dbReference type="NCBI Taxonomy" id="2315210"/>
    <lineage>
        <taxon>Eukaryota</taxon>
        <taxon>Sar</taxon>
        <taxon>Stramenopiles</taxon>
        <taxon>Bigyra</taxon>
        <taxon>Labyrinthulomycetes</taxon>
        <taxon>Thraustochytrida</taxon>
        <taxon>Thraustochytriidae</taxon>
        <taxon>Hondaea</taxon>
    </lineage>
</organism>
<comment type="subcellular location">
    <subcellularLocation>
        <location evidence="4">Cytoplasm</location>
    </subcellularLocation>
</comment>
<keyword evidence="2 4" id="KW-0396">Initiation factor</keyword>
<dbReference type="GO" id="GO:0003743">
    <property type="term" value="F:translation initiation factor activity"/>
    <property type="evidence" value="ECO:0007669"/>
    <property type="project" value="UniProtKB-UniRule"/>
</dbReference>